<dbReference type="InterPro" id="IPR050109">
    <property type="entry name" value="HTH-type_TetR-like_transc_reg"/>
</dbReference>
<dbReference type="PRINTS" id="PR00455">
    <property type="entry name" value="HTHTETR"/>
</dbReference>
<evidence type="ECO:0000313" key="7">
    <source>
        <dbReference type="EMBL" id="NUW39344.1"/>
    </source>
</evidence>
<dbReference type="SUPFAM" id="SSF48498">
    <property type="entry name" value="Tetracyclin repressor-like, C-terminal domain"/>
    <property type="match status" value="1"/>
</dbReference>
<dbReference type="PANTHER" id="PTHR30055">
    <property type="entry name" value="HTH-TYPE TRANSCRIPTIONAL REGULATOR RUTR"/>
    <property type="match status" value="1"/>
</dbReference>
<dbReference type="SUPFAM" id="SSF46689">
    <property type="entry name" value="Homeodomain-like"/>
    <property type="match status" value="1"/>
</dbReference>
<keyword evidence="2" id="KW-0805">Transcription regulation</keyword>
<sequence>MTNTQPRGDRGPRLDTGTVVRAALELLDEKGLEALSVRAVADRLGVRMNTVLWHVKTKARMLELMADAVVGEIPLDDLPDPWDERVRELARRYRGALLGHRDGASLVVGTYAAEPHTLRFADALVGALLDGGLEERAAAWTTWSIVYFTLGLTQEEQATARHPLDGRLAGAVSETLHPALHRVLGHLDADSFGGRFEFGLSAILARR</sequence>
<dbReference type="InterPro" id="IPR036271">
    <property type="entry name" value="Tet_transcr_reg_TetR-rel_C_sf"/>
</dbReference>
<dbReference type="InterPro" id="IPR009057">
    <property type="entry name" value="Homeodomain-like_sf"/>
</dbReference>
<organism evidence="7 8">
    <name type="scientific">Nonomuraea rhodomycinica</name>
    <dbReference type="NCBI Taxonomy" id="1712872"/>
    <lineage>
        <taxon>Bacteria</taxon>
        <taxon>Bacillati</taxon>
        <taxon>Actinomycetota</taxon>
        <taxon>Actinomycetes</taxon>
        <taxon>Streptosporangiales</taxon>
        <taxon>Streptosporangiaceae</taxon>
        <taxon>Nonomuraea</taxon>
    </lineage>
</organism>
<keyword evidence="4" id="KW-0804">Transcription</keyword>
<dbReference type="EMBL" id="JABWGO010000001">
    <property type="protein sequence ID" value="NUW39344.1"/>
    <property type="molecule type" value="Genomic_DNA"/>
</dbReference>
<reference evidence="7 8" key="1">
    <citation type="submission" date="2020-06" db="EMBL/GenBank/DDBJ databases">
        <authorList>
            <person name="Chanama M."/>
        </authorList>
    </citation>
    <scope>NUCLEOTIDE SEQUENCE [LARGE SCALE GENOMIC DNA]</scope>
    <source>
        <strain evidence="7 8">TBRC6557</strain>
    </source>
</reference>
<name>A0A7Y6IJC2_9ACTN</name>
<dbReference type="GO" id="GO:0000976">
    <property type="term" value="F:transcription cis-regulatory region binding"/>
    <property type="evidence" value="ECO:0007669"/>
    <property type="project" value="TreeGrafter"/>
</dbReference>
<keyword evidence="1" id="KW-0678">Repressor</keyword>
<dbReference type="InterPro" id="IPR004111">
    <property type="entry name" value="Repressor_TetR_C"/>
</dbReference>
<dbReference type="Gene3D" id="1.10.357.10">
    <property type="entry name" value="Tetracycline Repressor, domain 2"/>
    <property type="match status" value="1"/>
</dbReference>
<dbReference type="PRINTS" id="PR00400">
    <property type="entry name" value="TETREPRESSOR"/>
</dbReference>
<protein>
    <submittedName>
        <fullName evidence="7">TetR/AcrR family transcriptional regulator C-terminal domain-containing protein</fullName>
    </submittedName>
</protein>
<dbReference type="Proteomes" id="UP000546126">
    <property type="component" value="Unassembled WGS sequence"/>
</dbReference>
<evidence type="ECO:0000259" key="6">
    <source>
        <dbReference type="PROSITE" id="PS50977"/>
    </source>
</evidence>
<dbReference type="Pfam" id="PF00440">
    <property type="entry name" value="TetR_N"/>
    <property type="match status" value="1"/>
</dbReference>
<dbReference type="Gene3D" id="1.10.10.60">
    <property type="entry name" value="Homeodomain-like"/>
    <property type="match status" value="1"/>
</dbReference>
<feature type="domain" description="HTH tetR-type" evidence="6">
    <location>
        <begin position="13"/>
        <end position="73"/>
    </location>
</feature>
<dbReference type="GO" id="GO:0046677">
    <property type="term" value="P:response to antibiotic"/>
    <property type="evidence" value="ECO:0007669"/>
    <property type="project" value="InterPro"/>
</dbReference>
<dbReference type="PROSITE" id="PS50977">
    <property type="entry name" value="HTH_TETR_2"/>
    <property type="match status" value="1"/>
</dbReference>
<evidence type="ECO:0000256" key="4">
    <source>
        <dbReference type="ARBA" id="ARBA00023163"/>
    </source>
</evidence>
<gene>
    <name evidence="7" type="ORF">HT134_04245</name>
</gene>
<proteinExistence type="predicted"/>
<evidence type="ECO:0000256" key="5">
    <source>
        <dbReference type="PROSITE-ProRule" id="PRU00335"/>
    </source>
</evidence>
<dbReference type="PANTHER" id="PTHR30055:SF151">
    <property type="entry name" value="TRANSCRIPTIONAL REGULATORY PROTEIN"/>
    <property type="match status" value="1"/>
</dbReference>
<dbReference type="AlphaFoldDB" id="A0A7Y6IJC2"/>
<feature type="DNA-binding region" description="H-T-H motif" evidence="5">
    <location>
        <begin position="36"/>
        <end position="55"/>
    </location>
</feature>
<evidence type="ECO:0000256" key="1">
    <source>
        <dbReference type="ARBA" id="ARBA00022491"/>
    </source>
</evidence>
<dbReference type="InterPro" id="IPR001647">
    <property type="entry name" value="HTH_TetR"/>
</dbReference>
<keyword evidence="8" id="KW-1185">Reference proteome</keyword>
<dbReference type="InterPro" id="IPR003012">
    <property type="entry name" value="Tet_transcr_reg_TetR"/>
</dbReference>
<dbReference type="GO" id="GO:0045892">
    <property type="term" value="P:negative regulation of DNA-templated transcription"/>
    <property type="evidence" value="ECO:0007669"/>
    <property type="project" value="InterPro"/>
</dbReference>
<dbReference type="Pfam" id="PF02909">
    <property type="entry name" value="TetR_C_1"/>
    <property type="match status" value="1"/>
</dbReference>
<evidence type="ECO:0000313" key="8">
    <source>
        <dbReference type="Proteomes" id="UP000546126"/>
    </source>
</evidence>
<comment type="caution">
    <text evidence="7">The sequence shown here is derived from an EMBL/GenBank/DDBJ whole genome shotgun (WGS) entry which is preliminary data.</text>
</comment>
<evidence type="ECO:0000256" key="3">
    <source>
        <dbReference type="ARBA" id="ARBA00023125"/>
    </source>
</evidence>
<evidence type="ECO:0000256" key="2">
    <source>
        <dbReference type="ARBA" id="ARBA00023015"/>
    </source>
</evidence>
<dbReference type="GO" id="GO:0003700">
    <property type="term" value="F:DNA-binding transcription factor activity"/>
    <property type="evidence" value="ECO:0007669"/>
    <property type="project" value="TreeGrafter"/>
</dbReference>
<accession>A0A7Y6IJC2</accession>
<keyword evidence="3 5" id="KW-0238">DNA-binding</keyword>
<dbReference type="RefSeq" id="WP_175598902.1">
    <property type="nucleotide sequence ID" value="NZ_JABWGO010000001.1"/>
</dbReference>